<keyword evidence="8 9" id="KW-0238">DNA-binding</keyword>
<keyword evidence="7 9" id="KW-0067">ATP-binding</keyword>
<evidence type="ECO:0000313" key="13">
    <source>
        <dbReference type="Proteomes" id="UP000652681"/>
    </source>
</evidence>
<dbReference type="GO" id="GO:0000731">
    <property type="term" value="P:DNA synthesis involved in DNA repair"/>
    <property type="evidence" value="ECO:0007669"/>
    <property type="project" value="TreeGrafter"/>
</dbReference>
<dbReference type="PROSITE" id="PS00618">
    <property type="entry name" value="RECF_2"/>
    <property type="match status" value="1"/>
</dbReference>
<evidence type="ECO:0000313" key="12">
    <source>
        <dbReference type="EMBL" id="MBC9813259.1"/>
    </source>
</evidence>
<evidence type="ECO:0000256" key="7">
    <source>
        <dbReference type="ARBA" id="ARBA00022840"/>
    </source>
</evidence>
<name>A0A8J6PKI2_9FLAO</name>
<reference evidence="12" key="1">
    <citation type="submission" date="2020-09" db="EMBL/GenBank/DDBJ databases">
        <title>Taishania pollutisoli gen. nov., sp. nov., Isolated from Tetrabromobisphenol A-Contaminated Soil.</title>
        <authorList>
            <person name="Chen Q."/>
        </authorList>
    </citation>
    <scope>NUCLEOTIDE SEQUENCE</scope>
    <source>
        <strain evidence="12">CZZ-1</strain>
    </source>
</reference>
<dbReference type="HAMAP" id="MF_00365">
    <property type="entry name" value="RecF"/>
    <property type="match status" value="1"/>
</dbReference>
<evidence type="ECO:0000256" key="3">
    <source>
        <dbReference type="ARBA" id="ARBA00020170"/>
    </source>
</evidence>
<evidence type="ECO:0000256" key="8">
    <source>
        <dbReference type="ARBA" id="ARBA00023125"/>
    </source>
</evidence>
<keyword evidence="9 10" id="KW-0234">DNA repair</keyword>
<keyword evidence="5 9" id="KW-0235">DNA replication</keyword>
<evidence type="ECO:0000256" key="1">
    <source>
        <dbReference type="ARBA" id="ARBA00004496"/>
    </source>
</evidence>
<evidence type="ECO:0000256" key="2">
    <source>
        <dbReference type="ARBA" id="ARBA00008016"/>
    </source>
</evidence>
<dbReference type="EMBL" id="JACVEL010000009">
    <property type="protein sequence ID" value="MBC9813259.1"/>
    <property type="molecule type" value="Genomic_DNA"/>
</dbReference>
<feature type="binding site" evidence="9">
    <location>
        <begin position="30"/>
        <end position="37"/>
    </location>
    <ligand>
        <name>ATP</name>
        <dbReference type="ChEBI" id="CHEBI:30616"/>
    </ligand>
</feature>
<comment type="similarity">
    <text evidence="2 9 10">Belongs to the RecF family.</text>
</comment>
<dbReference type="Gene3D" id="3.40.50.300">
    <property type="entry name" value="P-loop containing nucleotide triphosphate hydrolases"/>
    <property type="match status" value="1"/>
</dbReference>
<dbReference type="PANTHER" id="PTHR32182">
    <property type="entry name" value="DNA REPLICATION AND REPAIR PROTEIN RECF"/>
    <property type="match status" value="1"/>
</dbReference>
<keyword evidence="9 10" id="KW-0227">DNA damage</keyword>
<dbReference type="PANTHER" id="PTHR32182:SF0">
    <property type="entry name" value="DNA REPLICATION AND REPAIR PROTEIN RECF"/>
    <property type="match status" value="1"/>
</dbReference>
<comment type="subcellular location">
    <subcellularLocation>
        <location evidence="1 9 10">Cytoplasm</location>
    </subcellularLocation>
</comment>
<gene>
    <name evidence="9" type="primary">recF</name>
    <name evidence="12" type="ORF">H9Y05_12345</name>
</gene>
<dbReference type="GO" id="GO:0005524">
    <property type="term" value="F:ATP binding"/>
    <property type="evidence" value="ECO:0007669"/>
    <property type="project" value="UniProtKB-UniRule"/>
</dbReference>
<comment type="function">
    <text evidence="9 10">The RecF protein is involved in DNA metabolism; it is required for DNA replication and normal SOS inducibility. RecF binds preferentially to single-stranded, linear DNA. It also seems to bind ATP.</text>
</comment>
<sequence>MHLKSLQLINFKNYEEAEILLNEGINCFIGVNGSGKTNILDAVHYLSMCKSYLNTVDRQNIRFDQQFFSIIGVFDKAEKEYAIHCALKTGTKKVFKQNKKEYEKLSEHIGLFPTVIISPYDKDLISEGSELRRKWMDGIISQSDREYLADIQRYNKILMQRNALLKHMYENGFFERESIDVWNEQLISTGNRIHQKRMAFLHDFIPVFQQQYNHIGVDTDEVTLEYRSQLNDASFEDVLKQHERKDAVTQYTNAGIHKDDLLFLIKGHPVKKFGSQGQQKSFIIALRLAQYDWLKHNLELKPILLLDDIFDKLDRNRVQRLMDLVSSDFFGQVLVTDTDEERIRQTFSENNLKGKMYRIDQGTVELLPELAPKLVSIGV</sequence>
<accession>A0A8J6PKI2</accession>
<comment type="caution">
    <text evidence="12">The sequence shown here is derived from an EMBL/GenBank/DDBJ whole genome shotgun (WGS) entry which is preliminary data.</text>
</comment>
<evidence type="ECO:0000256" key="4">
    <source>
        <dbReference type="ARBA" id="ARBA00022490"/>
    </source>
</evidence>
<keyword evidence="6 9" id="KW-0547">Nucleotide-binding</keyword>
<organism evidence="12 13">
    <name type="scientific">Taishania pollutisoli</name>
    <dbReference type="NCBI Taxonomy" id="2766479"/>
    <lineage>
        <taxon>Bacteria</taxon>
        <taxon>Pseudomonadati</taxon>
        <taxon>Bacteroidota</taxon>
        <taxon>Flavobacteriia</taxon>
        <taxon>Flavobacteriales</taxon>
        <taxon>Crocinitomicaceae</taxon>
        <taxon>Taishania</taxon>
    </lineage>
</organism>
<evidence type="ECO:0000259" key="11">
    <source>
        <dbReference type="Pfam" id="PF02463"/>
    </source>
</evidence>
<dbReference type="Gene3D" id="1.20.1050.90">
    <property type="entry name" value="RecF/RecN/SMC, N-terminal domain"/>
    <property type="match status" value="1"/>
</dbReference>
<dbReference type="InterPro" id="IPR003395">
    <property type="entry name" value="RecF/RecN/SMC_N"/>
</dbReference>
<evidence type="ECO:0000256" key="10">
    <source>
        <dbReference type="RuleBase" id="RU000578"/>
    </source>
</evidence>
<evidence type="ECO:0000256" key="5">
    <source>
        <dbReference type="ARBA" id="ARBA00022705"/>
    </source>
</evidence>
<dbReference type="PROSITE" id="PS00617">
    <property type="entry name" value="RECF_1"/>
    <property type="match status" value="1"/>
</dbReference>
<dbReference type="Pfam" id="PF02463">
    <property type="entry name" value="SMC_N"/>
    <property type="match status" value="1"/>
</dbReference>
<dbReference type="RefSeq" id="WP_163492605.1">
    <property type="nucleotide sequence ID" value="NZ_JACVEL010000009.1"/>
</dbReference>
<dbReference type="GO" id="GO:0003697">
    <property type="term" value="F:single-stranded DNA binding"/>
    <property type="evidence" value="ECO:0007669"/>
    <property type="project" value="UniProtKB-UniRule"/>
</dbReference>
<dbReference type="AlphaFoldDB" id="A0A8J6PKI2"/>
<feature type="domain" description="RecF/RecN/SMC N-terminal" evidence="11">
    <location>
        <begin position="2"/>
        <end position="346"/>
    </location>
</feature>
<keyword evidence="13" id="KW-1185">Reference proteome</keyword>
<proteinExistence type="inferred from homology"/>
<dbReference type="Proteomes" id="UP000652681">
    <property type="component" value="Unassembled WGS sequence"/>
</dbReference>
<dbReference type="InterPro" id="IPR027417">
    <property type="entry name" value="P-loop_NTPase"/>
</dbReference>
<dbReference type="NCBIfam" id="TIGR00611">
    <property type="entry name" value="recf"/>
    <property type="match status" value="1"/>
</dbReference>
<dbReference type="GO" id="GO:0005737">
    <property type="term" value="C:cytoplasm"/>
    <property type="evidence" value="ECO:0007669"/>
    <property type="project" value="UniProtKB-SubCell"/>
</dbReference>
<protein>
    <recommendedName>
        <fullName evidence="3 9">DNA replication and repair protein RecF</fullName>
    </recommendedName>
</protein>
<dbReference type="GO" id="GO:0009432">
    <property type="term" value="P:SOS response"/>
    <property type="evidence" value="ECO:0007669"/>
    <property type="project" value="UniProtKB-UniRule"/>
</dbReference>
<dbReference type="SUPFAM" id="SSF52540">
    <property type="entry name" value="P-loop containing nucleoside triphosphate hydrolases"/>
    <property type="match status" value="1"/>
</dbReference>
<keyword evidence="9 10" id="KW-0742">SOS response</keyword>
<dbReference type="InterPro" id="IPR001238">
    <property type="entry name" value="DNA-binding_RecF"/>
</dbReference>
<evidence type="ECO:0000256" key="9">
    <source>
        <dbReference type="HAMAP-Rule" id="MF_00365"/>
    </source>
</evidence>
<dbReference type="GO" id="GO:0006302">
    <property type="term" value="P:double-strand break repair"/>
    <property type="evidence" value="ECO:0007669"/>
    <property type="project" value="TreeGrafter"/>
</dbReference>
<keyword evidence="4 9" id="KW-0963">Cytoplasm</keyword>
<dbReference type="GO" id="GO:0006260">
    <property type="term" value="P:DNA replication"/>
    <property type="evidence" value="ECO:0007669"/>
    <property type="project" value="UniProtKB-UniRule"/>
</dbReference>
<dbReference type="InterPro" id="IPR018078">
    <property type="entry name" value="DNA-binding_RecF_CS"/>
</dbReference>
<evidence type="ECO:0000256" key="6">
    <source>
        <dbReference type="ARBA" id="ARBA00022741"/>
    </source>
</evidence>
<dbReference type="InterPro" id="IPR042174">
    <property type="entry name" value="RecF_2"/>
</dbReference>